<dbReference type="SUPFAM" id="SSF81296">
    <property type="entry name" value="E set domains"/>
    <property type="match status" value="2"/>
</dbReference>
<accession>A0A8B6FUV4</accession>
<dbReference type="AlphaFoldDB" id="A0A8B6FUV4"/>
<dbReference type="Gene3D" id="2.60.40.10">
    <property type="entry name" value="Immunoglobulins"/>
    <property type="match status" value="3"/>
</dbReference>
<dbReference type="CDD" id="cd00603">
    <property type="entry name" value="IPT_PCSR"/>
    <property type="match status" value="2"/>
</dbReference>
<gene>
    <name evidence="2" type="ORF">MGAL_10B080418</name>
</gene>
<evidence type="ECO:0000313" key="2">
    <source>
        <dbReference type="EMBL" id="VDI53184.1"/>
    </source>
</evidence>
<dbReference type="GO" id="GO:0002116">
    <property type="term" value="C:semaphorin receptor complex"/>
    <property type="evidence" value="ECO:0007669"/>
    <property type="project" value="TreeGrafter"/>
</dbReference>
<name>A0A8B6FUV4_MYTGA</name>
<evidence type="ECO:0000259" key="1">
    <source>
        <dbReference type="Pfam" id="PF01833"/>
    </source>
</evidence>
<dbReference type="OrthoDB" id="6190815at2759"/>
<dbReference type="PANTHER" id="PTHR22625">
    <property type="entry name" value="PLEXIN"/>
    <property type="match status" value="1"/>
</dbReference>
<evidence type="ECO:0000313" key="3">
    <source>
        <dbReference type="Proteomes" id="UP000596742"/>
    </source>
</evidence>
<dbReference type="GO" id="GO:0017154">
    <property type="term" value="F:semaphorin receptor activity"/>
    <property type="evidence" value="ECO:0007669"/>
    <property type="project" value="InterPro"/>
</dbReference>
<dbReference type="InterPro" id="IPR013783">
    <property type="entry name" value="Ig-like_fold"/>
</dbReference>
<organism evidence="2 3">
    <name type="scientific">Mytilus galloprovincialis</name>
    <name type="common">Mediterranean mussel</name>
    <dbReference type="NCBI Taxonomy" id="29158"/>
    <lineage>
        <taxon>Eukaryota</taxon>
        <taxon>Metazoa</taxon>
        <taxon>Spiralia</taxon>
        <taxon>Lophotrochozoa</taxon>
        <taxon>Mollusca</taxon>
        <taxon>Bivalvia</taxon>
        <taxon>Autobranchia</taxon>
        <taxon>Pteriomorphia</taxon>
        <taxon>Mytilida</taxon>
        <taxon>Mytiloidea</taxon>
        <taxon>Mytilidae</taxon>
        <taxon>Mytilinae</taxon>
        <taxon>Mytilus</taxon>
    </lineage>
</organism>
<dbReference type="InterPro" id="IPR014756">
    <property type="entry name" value="Ig_E-set"/>
</dbReference>
<dbReference type="InterPro" id="IPR031148">
    <property type="entry name" value="Plexin"/>
</dbReference>
<dbReference type="GO" id="GO:0030334">
    <property type="term" value="P:regulation of cell migration"/>
    <property type="evidence" value="ECO:0007669"/>
    <property type="project" value="TreeGrafter"/>
</dbReference>
<proteinExistence type="predicted"/>
<feature type="domain" description="IPT/TIG" evidence="1">
    <location>
        <begin position="16"/>
        <end position="57"/>
    </location>
</feature>
<keyword evidence="3" id="KW-1185">Reference proteome</keyword>
<feature type="non-terminal residue" evidence="2">
    <location>
        <position position="1"/>
    </location>
</feature>
<dbReference type="InterPro" id="IPR002909">
    <property type="entry name" value="IPT_dom"/>
</dbReference>
<feature type="domain" description="IPT/TIG" evidence="1">
    <location>
        <begin position="156"/>
        <end position="226"/>
    </location>
</feature>
<comment type="caution">
    <text evidence="2">The sequence shown here is derived from an EMBL/GenBank/DDBJ whole genome shotgun (WGS) entry which is preliminary data.</text>
</comment>
<dbReference type="EMBL" id="UYJE01007275">
    <property type="protein sequence ID" value="VDI53184.1"/>
    <property type="molecule type" value="Genomic_DNA"/>
</dbReference>
<sequence length="256" mass="28313">MDPIEEKKTNLIVQRSNVYPASGPVNGGTLLTISGNHLGNVNDSIFVDIGGEPKLIHFRPGKGILSGNTAILISGVDIGFEGQNRYKIALCDDVFRIECSESQIISSSDHSLIKCQTGKSIEPRNMTQLEVIIDELTMLTLNAPFQYLPDPTFNVSTKVPKSLQSGGAIFTIYGKGFNNVWEITVERVDKSCDVPDDTFAVCETPPRLQNQSNNQTIDVHFDGLTIQVTLEYVNEPAFQKFQAVLEYDKESTIRIQ</sequence>
<dbReference type="Pfam" id="PF01833">
    <property type="entry name" value="TIG"/>
    <property type="match status" value="2"/>
</dbReference>
<dbReference type="GO" id="GO:0005886">
    <property type="term" value="C:plasma membrane"/>
    <property type="evidence" value="ECO:0007669"/>
    <property type="project" value="TreeGrafter"/>
</dbReference>
<protein>
    <recommendedName>
        <fullName evidence="1">IPT/TIG domain-containing protein</fullName>
    </recommendedName>
</protein>
<dbReference type="PANTHER" id="PTHR22625:SF70">
    <property type="entry name" value="PLEXIN A, ISOFORM A"/>
    <property type="match status" value="1"/>
</dbReference>
<dbReference type="Proteomes" id="UP000596742">
    <property type="component" value="Unassembled WGS sequence"/>
</dbReference>
<reference evidence="2" key="1">
    <citation type="submission" date="2018-11" db="EMBL/GenBank/DDBJ databases">
        <authorList>
            <person name="Alioto T."/>
            <person name="Alioto T."/>
        </authorList>
    </citation>
    <scope>NUCLEOTIDE SEQUENCE</scope>
</reference>